<dbReference type="RefSeq" id="WP_087186353.1">
    <property type="nucleotide sequence ID" value="NZ_DBEZZV010000030.1"/>
</dbReference>
<dbReference type="InterPro" id="IPR000644">
    <property type="entry name" value="CBS_dom"/>
</dbReference>
<dbReference type="SMART" id="SM00116">
    <property type="entry name" value="CBS"/>
    <property type="match status" value="1"/>
</dbReference>
<accession>A0A1Y3U9I4</accession>
<dbReference type="Gene3D" id="1.25.60.10">
    <property type="entry name" value="MgtE N-terminal domain-like"/>
    <property type="match status" value="1"/>
</dbReference>
<dbReference type="Pfam" id="PF00571">
    <property type="entry name" value="CBS"/>
    <property type="match status" value="2"/>
</dbReference>
<dbReference type="Pfam" id="PF03448">
    <property type="entry name" value="MgtE_N"/>
    <property type="match status" value="1"/>
</dbReference>
<dbReference type="PROSITE" id="PS51371">
    <property type="entry name" value="CBS"/>
    <property type="match status" value="1"/>
</dbReference>
<dbReference type="AlphaFoldDB" id="A0A1Y3U9I4"/>
<dbReference type="InterPro" id="IPR006668">
    <property type="entry name" value="Mg_transptr_MgtE_intracell_dom"/>
</dbReference>
<feature type="transmembrane region" description="Helical" evidence="2">
    <location>
        <begin position="609"/>
        <end position="635"/>
    </location>
</feature>
<evidence type="ECO:0000313" key="5">
    <source>
        <dbReference type="Proteomes" id="UP000196560"/>
    </source>
</evidence>
<sequence>MNYLSEMLKLPVLDVNGNKLGVVNDLGIATGEVFPHVTSLAFQGPGKTPFMISWRKYVDHVDESGVHLKACDTDVRFSFLQPDELLLARDILNKQIVDTQGLKVVRVNDLKLSSSGENQLRLLGAEVGMRGLLRAVHPALEHVAARIARAVGKPLEEHIIAWSYMDLLERSTQTIKLSVSHKTLDELHPADIADIIEQLDPRLRGQVFAQLDTAQAAEAISEFDDDELVAEVLEGMSDRDASSMLALMDPDDAADLIEELDYEKAEKLLRLMGVKEERAIRNLLGYEEHTAGRIMTSEFVALPATETAACAIDAIRELDDDFESIYYVYTLDPAGALTGVLSLRTLIVADRDARLSDLAYRDVVWVAPDVDQEDVADEMAKYDLVAVPVCDENRHVLGIVTVDDALDVIAEEHEEDLQIAGVGASESGSGEAPHMLTWFARRQYWVLVWAIASGVIAAVLDAAGGASAYVIYPMCAMPVVLLAADRVVSFVRNYFLEYDEPEDGGKPYLGFFLQTAGLGVVLAALIYLCGQLVLGAAYPDEVIAMASDPSFAPAVGSAGQVPAEVLQVQAVSISFACAAAVVFCCCLAAVGYLKLLFWRDERDLNTSGTALGVSAVLASCVAYSVAVTLLMLLAVCW</sequence>
<dbReference type="SUPFAM" id="SSF158791">
    <property type="entry name" value="MgtE N-terminal domain-like"/>
    <property type="match status" value="1"/>
</dbReference>
<reference evidence="5" key="1">
    <citation type="submission" date="2017-04" db="EMBL/GenBank/DDBJ databases">
        <title>Function of individual gut microbiota members based on whole genome sequencing of pure cultures obtained from chicken caecum.</title>
        <authorList>
            <person name="Medvecky M."/>
            <person name="Cejkova D."/>
            <person name="Polansky O."/>
            <person name="Karasova D."/>
            <person name="Kubasova T."/>
            <person name="Cizek A."/>
            <person name="Rychlik I."/>
        </authorList>
    </citation>
    <scope>NUCLEOTIDE SEQUENCE [LARGE SCALE GENOMIC DNA]</scope>
    <source>
        <strain evidence="5">An70</strain>
    </source>
</reference>
<feature type="transmembrane region" description="Helical" evidence="2">
    <location>
        <begin position="508"/>
        <end position="528"/>
    </location>
</feature>
<evidence type="ECO:0000259" key="3">
    <source>
        <dbReference type="PROSITE" id="PS51371"/>
    </source>
</evidence>
<dbReference type="PANTHER" id="PTHR43773">
    <property type="entry name" value="MAGNESIUM TRANSPORTER MGTE"/>
    <property type="match status" value="1"/>
</dbReference>
<dbReference type="CDD" id="cd04606">
    <property type="entry name" value="CBS_pair_Mg_transporter"/>
    <property type="match status" value="1"/>
</dbReference>
<evidence type="ECO:0000256" key="2">
    <source>
        <dbReference type="SAM" id="Phobius"/>
    </source>
</evidence>
<keyword evidence="2" id="KW-1133">Transmembrane helix</keyword>
<keyword evidence="1" id="KW-0129">CBS domain</keyword>
<dbReference type="Proteomes" id="UP000196560">
    <property type="component" value="Unassembled WGS sequence"/>
</dbReference>
<feature type="domain" description="CBS" evidence="3">
    <location>
        <begin position="359"/>
        <end position="415"/>
    </location>
</feature>
<dbReference type="eggNOG" id="COG2239">
    <property type="taxonomic scope" value="Bacteria"/>
</dbReference>
<dbReference type="InterPro" id="IPR046342">
    <property type="entry name" value="CBS_dom_sf"/>
</dbReference>
<feature type="transmembrane region" description="Helical" evidence="2">
    <location>
        <begin position="573"/>
        <end position="597"/>
    </location>
</feature>
<protein>
    <submittedName>
        <fullName evidence="4">Magnesium transporter MgtE</fullName>
    </submittedName>
</protein>
<feature type="transmembrane region" description="Helical" evidence="2">
    <location>
        <begin position="444"/>
        <end position="463"/>
    </location>
</feature>
<proteinExistence type="predicted"/>
<gene>
    <name evidence="4" type="ORF">B5G21_05535</name>
</gene>
<dbReference type="EMBL" id="NFHO01000005">
    <property type="protein sequence ID" value="OUN43059.1"/>
    <property type="molecule type" value="Genomic_DNA"/>
</dbReference>
<dbReference type="InterPro" id="IPR006669">
    <property type="entry name" value="MgtE_transporter"/>
</dbReference>
<evidence type="ECO:0000256" key="1">
    <source>
        <dbReference type="PROSITE-ProRule" id="PRU00703"/>
    </source>
</evidence>
<dbReference type="SMART" id="SM00924">
    <property type="entry name" value="MgtE_N"/>
    <property type="match status" value="1"/>
</dbReference>
<organism evidence="4 5">
    <name type="scientific">Enorma massiliensis</name>
    <dbReference type="NCBI Taxonomy" id="1472761"/>
    <lineage>
        <taxon>Bacteria</taxon>
        <taxon>Bacillati</taxon>
        <taxon>Actinomycetota</taxon>
        <taxon>Coriobacteriia</taxon>
        <taxon>Coriobacteriales</taxon>
        <taxon>Coriobacteriaceae</taxon>
        <taxon>Enorma</taxon>
    </lineage>
</organism>
<keyword evidence="5" id="KW-1185">Reference proteome</keyword>
<dbReference type="SUPFAM" id="SSF54631">
    <property type="entry name" value="CBS-domain pair"/>
    <property type="match status" value="1"/>
</dbReference>
<dbReference type="GO" id="GO:0015095">
    <property type="term" value="F:magnesium ion transmembrane transporter activity"/>
    <property type="evidence" value="ECO:0007669"/>
    <property type="project" value="InterPro"/>
</dbReference>
<keyword evidence="2" id="KW-0472">Membrane</keyword>
<name>A0A1Y3U9I4_9ACTN</name>
<dbReference type="STRING" id="1118060.GCA_000311845_01486"/>
<keyword evidence="2" id="KW-0812">Transmembrane</keyword>
<evidence type="ECO:0000313" key="4">
    <source>
        <dbReference type="EMBL" id="OUN43059.1"/>
    </source>
</evidence>
<dbReference type="GO" id="GO:0016020">
    <property type="term" value="C:membrane"/>
    <property type="evidence" value="ECO:0007669"/>
    <property type="project" value="InterPro"/>
</dbReference>
<dbReference type="PANTHER" id="PTHR43773:SF1">
    <property type="entry name" value="MAGNESIUM TRANSPORTER MGTE"/>
    <property type="match status" value="1"/>
</dbReference>
<comment type="caution">
    <text evidence="4">The sequence shown here is derived from an EMBL/GenBank/DDBJ whole genome shotgun (WGS) entry which is preliminary data.</text>
</comment>
<dbReference type="Gene3D" id="3.10.580.10">
    <property type="entry name" value="CBS-domain"/>
    <property type="match status" value="1"/>
</dbReference>
<dbReference type="InterPro" id="IPR038076">
    <property type="entry name" value="MgtE_N_sf"/>
</dbReference>